<dbReference type="STRING" id="139420.A0A371DJJ5"/>
<dbReference type="InterPro" id="IPR052980">
    <property type="entry name" value="Crinkler_effector"/>
</dbReference>
<name>A0A371DJJ5_9APHY</name>
<dbReference type="PANTHER" id="PTHR33129:SF1">
    <property type="entry name" value="ATP-BINDING PROTEIN"/>
    <property type="match status" value="1"/>
</dbReference>
<proteinExistence type="predicted"/>
<feature type="region of interest" description="Disordered" evidence="1">
    <location>
        <begin position="1"/>
        <end position="33"/>
    </location>
</feature>
<keyword evidence="3" id="KW-1185">Reference proteome</keyword>
<evidence type="ECO:0000256" key="1">
    <source>
        <dbReference type="SAM" id="MobiDB-lite"/>
    </source>
</evidence>
<gene>
    <name evidence="2" type="ORF">OH76DRAFT_1553959</name>
</gene>
<dbReference type="PANTHER" id="PTHR33129">
    <property type="entry name" value="PROTEIN KINASE DOMAIN-CONTAINING PROTEIN-RELATED"/>
    <property type="match status" value="1"/>
</dbReference>
<reference evidence="2 3" key="1">
    <citation type="journal article" date="2018" name="Biotechnol. Biofuels">
        <title>Integrative visual omics of the white-rot fungus Polyporus brumalis exposes the biotechnological potential of its oxidative enzymes for delignifying raw plant biomass.</title>
        <authorList>
            <person name="Miyauchi S."/>
            <person name="Rancon A."/>
            <person name="Drula E."/>
            <person name="Hage H."/>
            <person name="Chaduli D."/>
            <person name="Favel A."/>
            <person name="Grisel S."/>
            <person name="Henrissat B."/>
            <person name="Herpoel-Gimbert I."/>
            <person name="Ruiz-Duenas F.J."/>
            <person name="Chevret D."/>
            <person name="Hainaut M."/>
            <person name="Lin J."/>
            <person name="Wang M."/>
            <person name="Pangilinan J."/>
            <person name="Lipzen A."/>
            <person name="Lesage-Meessen L."/>
            <person name="Navarro D."/>
            <person name="Riley R."/>
            <person name="Grigoriev I.V."/>
            <person name="Zhou S."/>
            <person name="Raouche S."/>
            <person name="Rosso M.N."/>
        </authorList>
    </citation>
    <scope>NUCLEOTIDE SEQUENCE [LARGE SCALE GENOMIC DNA]</scope>
    <source>
        <strain evidence="2 3">BRFM 1820</strain>
    </source>
</reference>
<evidence type="ECO:0000313" key="2">
    <source>
        <dbReference type="EMBL" id="RDX52704.1"/>
    </source>
</evidence>
<dbReference type="EMBL" id="KZ857389">
    <property type="protein sequence ID" value="RDX52704.1"/>
    <property type="molecule type" value="Genomic_DNA"/>
</dbReference>
<dbReference type="AlphaFoldDB" id="A0A371DJJ5"/>
<sequence length="616" mass="69912">MKQTSKRSMGASERQPLQLKKARRRNESADEWEKEGWTRLDTDHWVEFLKERWGEPGKALLMSEDRTIEVGQKGVWQDLDNLSETAGKLYRRESEYDRAYTRFRSAHKQEDIFGVVLTGSPGGGKSYCSVYVLLKRLAHKRPVLFTTKRGKVFYFDESGVRTCRVEKVSLPRCLQHLSRHPSKRVWSLIDPGVVKSPITGEITAPAVFHIVFASPDPTRYGHLLKQSTVYHIMQPWTVSEIHVYLSLIRKTSPKTGLPYTLEEARDIQREVGPCPRDIRTALRGGLESYKSNVHEIVARLDIAEINRVLLALPTLSYHNSDHIALLGRGGRDGEIDATSVQDDVAVVNFKTEHIAELVRRGFLQYELHSAAQLFSTCSTLVQGRTAALAGILFEGMNIALLCDLDSYKIDRSRGFSPMEEVQIKSADFPRRFEYHSVRSETTLLVDDDWTLRLTPETQTFSSRRAPSTLPATNPDTQKLALHRYTSFEDITELALGGCYVPREPNPHFDGFFLLHAGGQIELWVMQATVSRPHAAVPGSFETVQKVFAKANRTFNGKVQLKYLLVAPYQSGLSVVFNMAKEWSAVKTKFQVYLQFIEIAPNWTAEDIIRPCCSARY</sequence>
<organism evidence="2 3">
    <name type="scientific">Lentinus brumalis</name>
    <dbReference type="NCBI Taxonomy" id="2498619"/>
    <lineage>
        <taxon>Eukaryota</taxon>
        <taxon>Fungi</taxon>
        <taxon>Dikarya</taxon>
        <taxon>Basidiomycota</taxon>
        <taxon>Agaricomycotina</taxon>
        <taxon>Agaricomycetes</taxon>
        <taxon>Polyporales</taxon>
        <taxon>Polyporaceae</taxon>
        <taxon>Lentinus</taxon>
    </lineage>
</organism>
<evidence type="ECO:0000313" key="3">
    <source>
        <dbReference type="Proteomes" id="UP000256964"/>
    </source>
</evidence>
<accession>A0A371DJJ5</accession>
<dbReference type="OrthoDB" id="2757101at2759"/>
<protein>
    <submittedName>
        <fullName evidence="2">Uncharacterized protein</fullName>
    </submittedName>
</protein>
<dbReference type="Proteomes" id="UP000256964">
    <property type="component" value="Unassembled WGS sequence"/>
</dbReference>